<dbReference type="RefSeq" id="WP_009194784.1">
    <property type="nucleotide sequence ID" value="NZ_AODQ01000025.1"/>
</dbReference>
<feature type="transmembrane region" description="Helical" evidence="1">
    <location>
        <begin position="101"/>
        <end position="121"/>
    </location>
</feature>
<evidence type="ECO:0000259" key="2">
    <source>
        <dbReference type="Pfam" id="PF07885"/>
    </source>
</evidence>
<keyword evidence="4" id="KW-1185">Reference proteome</keyword>
<reference evidence="3 4" key="1">
    <citation type="journal article" date="2013" name="Genome Announc.">
        <title>Draft Genome Sequence of Cesiribacter andamanensis Strain AMV16T, Isolated from a Soil Sample from a Mud Volcano in the Andaman Islands, India.</title>
        <authorList>
            <person name="Shivaji S."/>
            <person name="Ara S."/>
            <person name="Begum Z."/>
            <person name="Srinivas T.N."/>
            <person name="Singh A."/>
            <person name="Kumar Pinnaka A."/>
        </authorList>
    </citation>
    <scope>NUCLEOTIDE SEQUENCE [LARGE SCALE GENOMIC DNA]</scope>
    <source>
        <strain evidence="3 4">AMV16</strain>
    </source>
</reference>
<name>M7N8B2_9BACT</name>
<keyword evidence="1" id="KW-1133">Transmembrane helix</keyword>
<dbReference type="eggNOG" id="ENOG502Z9EI">
    <property type="taxonomic scope" value="Bacteria"/>
</dbReference>
<dbReference type="InterPro" id="IPR013099">
    <property type="entry name" value="K_chnl_dom"/>
</dbReference>
<dbReference type="Gene3D" id="1.10.287.70">
    <property type="match status" value="1"/>
</dbReference>
<dbReference type="SUPFAM" id="SSF81324">
    <property type="entry name" value="Voltage-gated potassium channels"/>
    <property type="match status" value="1"/>
</dbReference>
<feature type="domain" description="Potassium channel" evidence="2">
    <location>
        <begin position="74"/>
        <end position="153"/>
    </location>
</feature>
<evidence type="ECO:0000256" key="1">
    <source>
        <dbReference type="SAM" id="Phobius"/>
    </source>
</evidence>
<keyword evidence="1" id="KW-0472">Membrane</keyword>
<feature type="transmembrane region" description="Helical" evidence="1">
    <location>
        <begin position="59"/>
        <end position="80"/>
    </location>
</feature>
<keyword evidence="1" id="KW-0812">Transmembrane</keyword>
<gene>
    <name evidence="3" type="ORF">ADICEAN_01384</name>
</gene>
<protein>
    <submittedName>
        <fullName evidence="3">Ion channel</fullName>
    </submittedName>
</protein>
<dbReference type="Pfam" id="PF07885">
    <property type="entry name" value="Ion_trans_2"/>
    <property type="match status" value="1"/>
</dbReference>
<sequence length="330" mass="37050">MNWILLLAGIILTSWAILEGLWTTLWIDGNSAPVTGRITSGIWQAWKHLFRHRHKALSLAGPLVLIVTVVSWILFIWLGWTLIFAAEQGSLMSSKGEIPDFWGRAWYVAYCMFTIGNGDYLPQGSGWQLVSSFVGFSGMGMVTLSITYIFQIVSAVVTKRSFSSQITSIATEADAYVKQQWTGTDFGAIELQLNALSGQLDTLNEQHLAYPILHYYHAQHSEKSIAIALPVLDDALIIIGDCVAEEYRPARTLLMGCRSSIGSYLKTLRAAHIHAAREVPPLPNWHALREAGLPLCSREEFEGRFRKWEDRRKLMLGVTQNAAWRWPSTL</sequence>
<organism evidence="3 4">
    <name type="scientific">Cesiribacter andamanensis AMV16</name>
    <dbReference type="NCBI Taxonomy" id="1279009"/>
    <lineage>
        <taxon>Bacteria</taxon>
        <taxon>Pseudomonadati</taxon>
        <taxon>Bacteroidota</taxon>
        <taxon>Cytophagia</taxon>
        <taxon>Cytophagales</taxon>
        <taxon>Cesiribacteraceae</taxon>
        <taxon>Cesiribacter</taxon>
    </lineage>
</organism>
<evidence type="ECO:0000313" key="3">
    <source>
        <dbReference type="EMBL" id="EMR03451.1"/>
    </source>
</evidence>
<dbReference type="OrthoDB" id="3422146at2"/>
<dbReference type="AlphaFoldDB" id="M7N8B2"/>
<proteinExistence type="predicted"/>
<feature type="transmembrane region" description="Helical" evidence="1">
    <location>
        <begin position="133"/>
        <end position="157"/>
    </location>
</feature>
<comment type="caution">
    <text evidence="3">The sequence shown here is derived from an EMBL/GenBank/DDBJ whole genome shotgun (WGS) entry which is preliminary data.</text>
</comment>
<evidence type="ECO:0000313" key="4">
    <source>
        <dbReference type="Proteomes" id="UP000011910"/>
    </source>
</evidence>
<dbReference type="EMBL" id="AODQ01000025">
    <property type="protein sequence ID" value="EMR03451.1"/>
    <property type="molecule type" value="Genomic_DNA"/>
</dbReference>
<accession>M7N8B2</accession>
<dbReference type="Proteomes" id="UP000011910">
    <property type="component" value="Unassembled WGS sequence"/>
</dbReference>
<dbReference type="STRING" id="1279009.ADICEAN_01384"/>